<keyword evidence="6" id="KW-1000">Mitochondrion outer membrane</keyword>
<dbReference type="WBParaSite" id="ACRNAN_Path_505.g1917.t1">
    <property type="protein sequence ID" value="ACRNAN_Path_505.g1917.t1"/>
    <property type="gene ID" value="ACRNAN_Path_505.g1917"/>
</dbReference>
<keyword evidence="9" id="KW-0472">Membrane</keyword>
<keyword evidence="5" id="KW-0812">Transmembrane</keyword>
<dbReference type="CDD" id="cd07305">
    <property type="entry name" value="Porin3_Tom40"/>
    <property type="match status" value="1"/>
</dbReference>
<proteinExistence type="inferred from homology"/>
<evidence type="ECO:0000313" key="11">
    <source>
        <dbReference type="Proteomes" id="UP000887540"/>
    </source>
</evidence>
<evidence type="ECO:0000313" key="12">
    <source>
        <dbReference type="WBParaSite" id="ACRNAN_Path_505.g1917.t1"/>
    </source>
</evidence>
<evidence type="ECO:0000256" key="9">
    <source>
        <dbReference type="ARBA" id="ARBA00023136"/>
    </source>
</evidence>
<dbReference type="GO" id="GO:0005741">
    <property type="term" value="C:mitochondrial outer membrane"/>
    <property type="evidence" value="ECO:0007669"/>
    <property type="project" value="UniProtKB-SubCell"/>
</dbReference>
<sequence>MTTVALEPQAESTTKPTYEPKNPGSWDELHRKVRDLFPLCFDGAKILYQKGLSSHFQVSHTLRVSSASSGYNFGATYVGNKQLGPGESYPVLLGETDVNGNTSATFLHQFGELWRLRLQSQIQQSKFSGAQATIERRGRHSTYGLTVANLNLVSDSGIFVGHIIRRITERIDLGAELLCQVDKKQIPGGKISLLSYAFRYTMPNWIFAATLGTAALNLSYYHKLSEHFQAGVELETNFRMQESSATFAYMAEIPYTGFTIRASCDTNWSIGAVLERKIYGANSPFTLSLSGLINHTKSQGRFGIGFLVG</sequence>
<feature type="region of interest" description="Disordered" evidence="10">
    <location>
        <begin position="1"/>
        <end position="25"/>
    </location>
</feature>
<keyword evidence="3" id="KW-0813">Transport</keyword>
<dbReference type="Proteomes" id="UP000887540">
    <property type="component" value="Unplaced"/>
</dbReference>
<evidence type="ECO:0000256" key="6">
    <source>
        <dbReference type="ARBA" id="ARBA00022787"/>
    </source>
</evidence>
<accession>A0A914C807</accession>
<evidence type="ECO:0000256" key="10">
    <source>
        <dbReference type="SAM" id="MobiDB-lite"/>
    </source>
</evidence>
<evidence type="ECO:0000256" key="8">
    <source>
        <dbReference type="ARBA" id="ARBA00023128"/>
    </source>
</evidence>
<evidence type="ECO:0000256" key="1">
    <source>
        <dbReference type="ARBA" id="ARBA00004374"/>
    </source>
</evidence>
<evidence type="ECO:0000256" key="4">
    <source>
        <dbReference type="ARBA" id="ARBA00022452"/>
    </source>
</evidence>
<organism evidence="11 12">
    <name type="scientific">Acrobeloides nanus</name>
    <dbReference type="NCBI Taxonomy" id="290746"/>
    <lineage>
        <taxon>Eukaryota</taxon>
        <taxon>Metazoa</taxon>
        <taxon>Ecdysozoa</taxon>
        <taxon>Nematoda</taxon>
        <taxon>Chromadorea</taxon>
        <taxon>Rhabditida</taxon>
        <taxon>Tylenchina</taxon>
        <taxon>Cephalobomorpha</taxon>
        <taxon>Cephaloboidea</taxon>
        <taxon>Cephalobidae</taxon>
        <taxon>Acrobeloides</taxon>
    </lineage>
</organism>
<dbReference type="AlphaFoldDB" id="A0A914C807"/>
<comment type="similarity">
    <text evidence="2">Belongs to the Tom40 family.</text>
</comment>
<dbReference type="GO" id="GO:0030150">
    <property type="term" value="P:protein import into mitochondrial matrix"/>
    <property type="evidence" value="ECO:0007669"/>
    <property type="project" value="InterPro"/>
</dbReference>
<dbReference type="InterPro" id="IPR037930">
    <property type="entry name" value="Tom40"/>
</dbReference>
<comment type="subcellular location">
    <subcellularLocation>
        <location evidence="1">Mitochondrion outer membrane</location>
        <topology evidence="1">Multi-pass membrane protein</topology>
    </subcellularLocation>
</comment>
<keyword evidence="4" id="KW-1134">Transmembrane beta strand</keyword>
<reference evidence="12" key="1">
    <citation type="submission" date="2022-11" db="UniProtKB">
        <authorList>
            <consortium name="WormBaseParasite"/>
        </authorList>
    </citation>
    <scope>IDENTIFICATION</scope>
</reference>
<keyword evidence="8" id="KW-0496">Mitochondrion</keyword>
<keyword evidence="7" id="KW-0653">Protein transport</keyword>
<protein>
    <submittedName>
        <fullName evidence="12">Uncharacterized protein</fullName>
    </submittedName>
</protein>
<evidence type="ECO:0000256" key="3">
    <source>
        <dbReference type="ARBA" id="ARBA00022448"/>
    </source>
</evidence>
<evidence type="ECO:0000256" key="2">
    <source>
        <dbReference type="ARBA" id="ARBA00010510"/>
    </source>
</evidence>
<name>A0A914C807_9BILA</name>
<evidence type="ECO:0000256" key="5">
    <source>
        <dbReference type="ARBA" id="ARBA00022692"/>
    </source>
</evidence>
<dbReference type="Gene3D" id="2.40.160.10">
    <property type="entry name" value="Porin"/>
    <property type="match status" value="1"/>
</dbReference>
<keyword evidence="11" id="KW-1185">Reference proteome</keyword>
<dbReference type="GO" id="GO:0008320">
    <property type="term" value="F:protein transmembrane transporter activity"/>
    <property type="evidence" value="ECO:0007669"/>
    <property type="project" value="InterPro"/>
</dbReference>
<dbReference type="InterPro" id="IPR027246">
    <property type="entry name" value="Porin_Euk/Tom40"/>
</dbReference>
<dbReference type="InterPro" id="IPR023614">
    <property type="entry name" value="Porin_dom_sf"/>
</dbReference>
<dbReference type="Pfam" id="PF01459">
    <property type="entry name" value="Porin_3"/>
    <property type="match status" value="1"/>
</dbReference>
<dbReference type="PANTHER" id="PTHR10802">
    <property type="entry name" value="MITOCHONDRIAL IMPORT RECEPTOR SUBUNIT TOM40"/>
    <property type="match status" value="1"/>
</dbReference>
<evidence type="ECO:0000256" key="7">
    <source>
        <dbReference type="ARBA" id="ARBA00022927"/>
    </source>
</evidence>